<dbReference type="OrthoDB" id="5419927at2759"/>
<dbReference type="HOGENOM" id="CLU_819348_0_0_1"/>
<dbReference type="OMA" id="MRLDICE"/>
<proteinExistence type="predicted"/>
<dbReference type="PhylomeDB" id="B8MGR8"/>
<feature type="region of interest" description="Disordered" evidence="1">
    <location>
        <begin position="37"/>
        <end position="68"/>
    </location>
</feature>
<accession>B8MGR8</accession>
<dbReference type="PANTHER" id="PTHR40619:SF3">
    <property type="entry name" value="FUNGAL STAND N-TERMINAL GOODBYE DOMAIN-CONTAINING PROTEIN"/>
    <property type="match status" value="1"/>
</dbReference>
<reference evidence="3" key="1">
    <citation type="journal article" date="2015" name="Genome Announc.">
        <title>Genome sequence of the AIDS-associated pathogen Penicillium marneffei (ATCC18224) and its near taxonomic relative Talaromyces stipitatus (ATCC10500).</title>
        <authorList>
            <person name="Nierman W.C."/>
            <person name="Fedorova-Abrams N.D."/>
            <person name="Andrianopoulos A."/>
        </authorList>
    </citation>
    <scope>NUCLEOTIDE SEQUENCE [LARGE SCALE GENOMIC DNA]</scope>
    <source>
        <strain evidence="3">ATCC 10500 / CBS 375.48 / QM 6759 / NRRL 1006</strain>
    </source>
</reference>
<gene>
    <name evidence="2" type="ORF">TSTA_013970</name>
</gene>
<evidence type="ECO:0000256" key="1">
    <source>
        <dbReference type="SAM" id="MobiDB-lite"/>
    </source>
</evidence>
<dbReference type="EMBL" id="EQ962656">
    <property type="protein sequence ID" value="EED16299.1"/>
    <property type="molecule type" value="Genomic_DNA"/>
</dbReference>
<dbReference type="RefSeq" id="XP_002483533.1">
    <property type="nucleotide sequence ID" value="XM_002483488.1"/>
</dbReference>
<dbReference type="AlphaFoldDB" id="B8MGR8"/>
<evidence type="ECO:0000313" key="3">
    <source>
        <dbReference type="Proteomes" id="UP000001745"/>
    </source>
</evidence>
<dbReference type="PANTHER" id="PTHR40619">
    <property type="entry name" value="FUNGAL STAND N-TERMINAL GOODBYE DOMAIN-CONTAINING PROTEIN"/>
    <property type="match status" value="1"/>
</dbReference>
<dbReference type="VEuPathDB" id="FungiDB:TSTA_013970"/>
<feature type="compositionally biased region" description="Basic and acidic residues" evidence="1">
    <location>
        <begin position="37"/>
        <end position="48"/>
    </location>
</feature>
<dbReference type="eggNOG" id="ENOG502SHRF">
    <property type="taxonomic scope" value="Eukaryota"/>
</dbReference>
<organism evidence="2 3">
    <name type="scientific">Talaromyces stipitatus (strain ATCC 10500 / CBS 375.48 / QM 6759 / NRRL 1006)</name>
    <name type="common">Penicillium stipitatum</name>
    <dbReference type="NCBI Taxonomy" id="441959"/>
    <lineage>
        <taxon>Eukaryota</taxon>
        <taxon>Fungi</taxon>
        <taxon>Dikarya</taxon>
        <taxon>Ascomycota</taxon>
        <taxon>Pezizomycotina</taxon>
        <taxon>Eurotiomycetes</taxon>
        <taxon>Eurotiomycetidae</taxon>
        <taxon>Eurotiales</taxon>
        <taxon>Trichocomaceae</taxon>
        <taxon>Talaromyces</taxon>
        <taxon>Talaromyces sect. Talaromyces</taxon>
    </lineage>
</organism>
<evidence type="ECO:0000313" key="2">
    <source>
        <dbReference type="EMBL" id="EED16299.1"/>
    </source>
</evidence>
<protein>
    <submittedName>
        <fullName evidence="2">Uncharacterized protein</fullName>
    </submittedName>
</protein>
<name>B8MGR8_TALSN</name>
<dbReference type="GeneID" id="8099196"/>
<dbReference type="STRING" id="441959.B8MGR8"/>
<sequence>MSEARRTPHGPRLSSLVEDYIRRSLQRGVHPALDLLKDKEDPVSVSHERRTHGGSLNTEHESGGADNKRNKLYRDIIEERERFRQAMEDYERTTAGTRFQTDVTSKPLHTWEEVLEEVDKVSRIYNSKATVWGKVRTGLHQLESNNKAFEVWADLCRREIIVQLSVEVFVIHHIFNPHKQSANPLKAAARLADLRCIISDTLTEIPVLLTCIHRALNIFEKSEELQQCSAALYIATIAVPHHIICWYKTKAIKKLSLRIVKQDSYETKLESLLQDMRNKSESLDKLAQLCSYQAIEETRKRKLNKLDGLVWKLNAIMAEFLGSHDRLYPKTKESEGGSP</sequence>
<feature type="compositionally biased region" description="Basic and acidic residues" evidence="1">
    <location>
        <begin position="58"/>
        <end position="68"/>
    </location>
</feature>
<dbReference type="InParanoid" id="B8MGR8"/>
<keyword evidence="3" id="KW-1185">Reference proteome</keyword>
<dbReference type="Proteomes" id="UP000001745">
    <property type="component" value="Unassembled WGS sequence"/>
</dbReference>